<feature type="transmembrane region" description="Helical" evidence="8">
    <location>
        <begin position="118"/>
        <end position="136"/>
    </location>
</feature>
<evidence type="ECO:0000256" key="5">
    <source>
        <dbReference type="ARBA" id="ARBA00022692"/>
    </source>
</evidence>
<gene>
    <name evidence="10" type="ORF">A2427_00670</name>
</gene>
<feature type="transmembrane region" description="Helical" evidence="8">
    <location>
        <begin position="335"/>
        <end position="353"/>
    </location>
</feature>
<feature type="transmembrane region" description="Helical" evidence="8">
    <location>
        <begin position="310"/>
        <end position="328"/>
    </location>
</feature>
<dbReference type="EMBL" id="MHMN01000039">
    <property type="protein sequence ID" value="OGZ27952.1"/>
    <property type="molecule type" value="Genomic_DNA"/>
</dbReference>
<feature type="transmembrane region" description="Helical" evidence="8">
    <location>
        <begin position="210"/>
        <end position="231"/>
    </location>
</feature>
<sequence length="540" mass="61725">MKKMSLVVFAVILLFSAILRFWQLGSVPDGFHTDEADYGYNAYSLWKTGKDQYGKRYPLIYRSLGDYKGAVYAYLTIPFIAATGLNEWAVRAPSAAFGILFIVLTFAFVYRISKNYRLALLSMALAAISPLGILLSRVQSDPLVGAFFFYLGFYLLLVWIEKKHVWQIVASVASLYIGFYTYSNAQLFVLPFLVLLGIRYWSSWSKKIRITIIVIFSVLFFTILGFIMTSAGTRLGQVSVFSTKDVQIPLEEQIREDGAMNMPILFTRVFHNKITAYGQYVLDNYASYFSYNFLFRQAGEPAREQIPNSGVLFIVDLPFLLIGMYVVFRKKYSYGITAVLWLLMIPAMLSIASGETPNIHRFIWAVIPVYLLVATGILFLYDNIVQCKKALFALGVFFLYVLNGCIFLEHLFVHQPIHNPIFRNSADKELALTLKSLYKSYDVVVSQKILPHILFFWPIEPEMYQQEGSPRDTEGSRYRNILFVGDSCPSFLTNPTVASLSAARVLYVNRAECHLTKNDRIIKIITYKNTLDAYYLVEKQ</sequence>
<dbReference type="Proteomes" id="UP000176326">
    <property type="component" value="Unassembled WGS sequence"/>
</dbReference>
<evidence type="ECO:0000313" key="10">
    <source>
        <dbReference type="EMBL" id="OGZ27952.1"/>
    </source>
</evidence>
<accession>A0A1G2EQX6</accession>
<evidence type="ECO:0000256" key="7">
    <source>
        <dbReference type="ARBA" id="ARBA00023136"/>
    </source>
</evidence>
<keyword evidence="4" id="KW-0808">Transferase</keyword>
<evidence type="ECO:0000256" key="8">
    <source>
        <dbReference type="SAM" id="Phobius"/>
    </source>
</evidence>
<comment type="caution">
    <text evidence="10">The sequence shown here is derived from an EMBL/GenBank/DDBJ whole genome shotgun (WGS) entry which is preliminary data.</text>
</comment>
<dbReference type="GO" id="GO:0016763">
    <property type="term" value="F:pentosyltransferase activity"/>
    <property type="evidence" value="ECO:0007669"/>
    <property type="project" value="TreeGrafter"/>
</dbReference>
<keyword evidence="7 8" id="KW-0472">Membrane</keyword>
<reference evidence="10 11" key="1">
    <citation type="journal article" date="2016" name="Nat. Commun.">
        <title>Thousands of microbial genomes shed light on interconnected biogeochemical processes in an aquifer system.</title>
        <authorList>
            <person name="Anantharaman K."/>
            <person name="Brown C.T."/>
            <person name="Hug L.A."/>
            <person name="Sharon I."/>
            <person name="Castelle C.J."/>
            <person name="Probst A.J."/>
            <person name="Thomas B.C."/>
            <person name="Singh A."/>
            <person name="Wilkins M.J."/>
            <person name="Karaoz U."/>
            <person name="Brodie E.L."/>
            <person name="Williams K.H."/>
            <person name="Hubbard S.S."/>
            <person name="Banfield J.F."/>
        </authorList>
    </citation>
    <scope>NUCLEOTIDE SEQUENCE [LARGE SCALE GENOMIC DNA]</scope>
</reference>
<dbReference type="Pfam" id="PF02366">
    <property type="entry name" value="PMT"/>
    <property type="match status" value="1"/>
</dbReference>
<proteinExistence type="predicted"/>
<protein>
    <recommendedName>
        <fullName evidence="9">ArnT-like N-terminal domain-containing protein</fullName>
    </recommendedName>
</protein>
<dbReference type="InterPro" id="IPR050297">
    <property type="entry name" value="LipidA_mod_glycosyltrf_83"/>
</dbReference>
<feature type="transmembrane region" description="Helical" evidence="8">
    <location>
        <begin position="359"/>
        <end position="381"/>
    </location>
</feature>
<organism evidence="10 11">
    <name type="scientific">Candidatus Nealsonbacteria bacterium RIFOXYC1_FULL_40_7</name>
    <dbReference type="NCBI Taxonomy" id="1801678"/>
    <lineage>
        <taxon>Bacteria</taxon>
        <taxon>Candidatus Nealsoniibacteriota</taxon>
    </lineage>
</organism>
<dbReference type="AlphaFoldDB" id="A0A1G2EQX6"/>
<keyword evidence="6 8" id="KW-1133">Transmembrane helix</keyword>
<feature type="transmembrane region" description="Helical" evidence="8">
    <location>
        <begin position="180"/>
        <end position="198"/>
    </location>
</feature>
<dbReference type="GO" id="GO:0006493">
    <property type="term" value="P:protein O-linked glycosylation"/>
    <property type="evidence" value="ECO:0007669"/>
    <property type="project" value="InterPro"/>
</dbReference>
<dbReference type="InterPro" id="IPR003342">
    <property type="entry name" value="ArnT-like_N"/>
</dbReference>
<dbReference type="GO" id="GO:0000030">
    <property type="term" value="F:mannosyltransferase activity"/>
    <property type="evidence" value="ECO:0007669"/>
    <property type="project" value="InterPro"/>
</dbReference>
<comment type="subcellular location">
    <subcellularLocation>
        <location evidence="1">Cell membrane</location>
        <topology evidence="1">Multi-pass membrane protein</topology>
    </subcellularLocation>
</comment>
<dbReference type="GO" id="GO:0009103">
    <property type="term" value="P:lipopolysaccharide biosynthetic process"/>
    <property type="evidence" value="ECO:0007669"/>
    <property type="project" value="UniProtKB-ARBA"/>
</dbReference>
<evidence type="ECO:0000313" key="11">
    <source>
        <dbReference type="Proteomes" id="UP000176326"/>
    </source>
</evidence>
<keyword evidence="3" id="KW-0328">Glycosyltransferase</keyword>
<feature type="transmembrane region" description="Helical" evidence="8">
    <location>
        <begin position="95"/>
        <end position="112"/>
    </location>
</feature>
<feature type="domain" description="ArnT-like N-terminal" evidence="9">
    <location>
        <begin position="11"/>
        <end position="228"/>
    </location>
</feature>
<evidence type="ECO:0000256" key="1">
    <source>
        <dbReference type="ARBA" id="ARBA00004651"/>
    </source>
</evidence>
<dbReference type="PANTHER" id="PTHR33908:SF3">
    <property type="entry name" value="UNDECAPRENYL PHOSPHATE-ALPHA-4-AMINO-4-DEOXY-L-ARABINOSE ARABINOSYL TRANSFERASE"/>
    <property type="match status" value="1"/>
</dbReference>
<feature type="transmembrane region" description="Helical" evidence="8">
    <location>
        <begin position="390"/>
        <end position="413"/>
    </location>
</feature>
<name>A0A1G2EQX6_9BACT</name>
<keyword evidence="5 8" id="KW-0812">Transmembrane</keyword>
<dbReference type="GO" id="GO:0010041">
    <property type="term" value="P:response to iron(III) ion"/>
    <property type="evidence" value="ECO:0007669"/>
    <property type="project" value="TreeGrafter"/>
</dbReference>
<keyword evidence="2" id="KW-1003">Cell membrane</keyword>
<evidence type="ECO:0000256" key="2">
    <source>
        <dbReference type="ARBA" id="ARBA00022475"/>
    </source>
</evidence>
<evidence type="ECO:0000256" key="4">
    <source>
        <dbReference type="ARBA" id="ARBA00022679"/>
    </source>
</evidence>
<evidence type="ECO:0000256" key="3">
    <source>
        <dbReference type="ARBA" id="ARBA00022676"/>
    </source>
</evidence>
<dbReference type="PANTHER" id="PTHR33908">
    <property type="entry name" value="MANNOSYLTRANSFERASE YKCB-RELATED"/>
    <property type="match status" value="1"/>
</dbReference>
<evidence type="ECO:0000259" key="9">
    <source>
        <dbReference type="Pfam" id="PF02366"/>
    </source>
</evidence>
<feature type="transmembrane region" description="Helical" evidence="8">
    <location>
        <begin position="71"/>
        <end position="88"/>
    </location>
</feature>
<dbReference type="GO" id="GO:0005886">
    <property type="term" value="C:plasma membrane"/>
    <property type="evidence" value="ECO:0007669"/>
    <property type="project" value="UniProtKB-SubCell"/>
</dbReference>
<feature type="transmembrane region" description="Helical" evidence="8">
    <location>
        <begin position="143"/>
        <end position="160"/>
    </location>
</feature>
<evidence type="ECO:0000256" key="6">
    <source>
        <dbReference type="ARBA" id="ARBA00022989"/>
    </source>
</evidence>